<dbReference type="STRING" id="1147741.A0A0R3RJC9"/>
<reference evidence="3" key="1">
    <citation type="submission" date="2017-02" db="UniProtKB">
        <authorList>
            <consortium name="WormBaseParasite"/>
        </authorList>
    </citation>
    <scope>IDENTIFICATION</scope>
</reference>
<dbReference type="WBParaSite" id="EEL_0000158801-mRNA-1">
    <property type="protein sequence ID" value="EEL_0000158801-mRNA-1"/>
    <property type="gene ID" value="EEL_0000158801"/>
</dbReference>
<protein>
    <submittedName>
        <fullName evidence="3">Uncharacterized protein</fullName>
    </submittedName>
</protein>
<feature type="compositionally biased region" description="Polar residues" evidence="1">
    <location>
        <begin position="10"/>
        <end position="24"/>
    </location>
</feature>
<organism evidence="2 3">
    <name type="scientific">Elaeophora elaphi</name>
    <dbReference type="NCBI Taxonomy" id="1147741"/>
    <lineage>
        <taxon>Eukaryota</taxon>
        <taxon>Metazoa</taxon>
        <taxon>Ecdysozoa</taxon>
        <taxon>Nematoda</taxon>
        <taxon>Chromadorea</taxon>
        <taxon>Rhabditida</taxon>
        <taxon>Spirurina</taxon>
        <taxon>Spiruromorpha</taxon>
        <taxon>Filarioidea</taxon>
        <taxon>Onchocercidae</taxon>
        <taxon>Elaeophora</taxon>
    </lineage>
</organism>
<evidence type="ECO:0000313" key="2">
    <source>
        <dbReference type="Proteomes" id="UP000050640"/>
    </source>
</evidence>
<evidence type="ECO:0000256" key="1">
    <source>
        <dbReference type="SAM" id="MobiDB-lite"/>
    </source>
</evidence>
<proteinExistence type="predicted"/>
<dbReference type="Proteomes" id="UP000050640">
    <property type="component" value="Unplaced"/>
</dbReference>
<accession>A0A0R3RJC9</accession>
<sequence>MNGVDEETVETGTAHSNKSTTNGVQRILVDPDGPSTAYTNYAEQLCRRTNLLGVSEHDPTVSSTYADLNNGYHRPSGATAVPRSVSPNICARTYVLFL</sequence>
<name>A0A0R3RJC9_9BILA</name>
<evidence type="ECO:0000313" key="3">
    <source>
        <dbReference type="WBParaSite" id="EEL_0000158801-mRNA-1"/>
    </source>
</evidence>
<dbReference type="AlphaFoldDB" id="A0A0R3RJC9"/>
<feature type="region of interest" description="Disordered" evidence="1">
    <location>
        <begin position="1"/>
        <end position="31"/>
    </location>
</feature>
<keyword evidence="2" id="KW-1185">Reference proteome</keyword>